<keyword evidence="2" id="KW-1133">Transmembrane helix</keyword>
<feature type="region of interest" description="Disordered" evidence="1">
    <location>
        <begin position="255"/>
        <end position="283"/>
    </location>
</feature>
<gene>
    <name evidence="3" type="ORF">GGQ67_004869</name>
</gene>
<organism evidence="3 4">
    <name type="scientific">Rhizobium metallidurans</name>
    <dbReference type="NCBI Taxonomy" id="1265931"/>
    <lineage>
        <taxon>Bacteria</taxon>
        <taxon>Pseudomonadati</taxon>
        <taxon>Pseudomonadota</taxon>
        <taxon>Alphaproteobacteria</taxon>
        <taxon>Hyphomicrobiales</taxon>
        <taxon>Rhizobiaceae</taxon>
        <taxon>Rhizobium/Agrobacterium group</taxon>
        <taxon>Rhizobium</taxon>
    </lineage>
</organism>
<evidence type="ECO:0000313" key="3">
    <source>
        <dbReference type="EMBL" id="MBB3967172.1"/>
    </source>
</evidence>
<sequence>MAGRSKRASKDKKTFIERSLPYATFASTAAAVAAVAISAMNYAVASRQAITSERSFKAANRNTEMARLLTALRDTCIDLYALGDEFHDGLAVRYNTNFNLFHPEPMPGGAQRIVMIADVPTYPDTNKPKLIAEAAKLADKADKTVHQYEIVQLYLTEDEAKEAESSNLVSPFEGFALFSASIANQELSSRRMVEAFLVSGLICNTLPKKLAAWFRNSDDNKLDYVLRLEDVQFQWAKSEQDFWLIRDRRGPSLEERDEMRGLPNPLRWNNVPVQQAPAPKAAG</sequence>
<evidence type="ECO:0000256" key="1">
    <source>
        <dbReference type="SAM" id="MobiDB-lite"/>
    </source>
</evidence>
<protein>
    <submittedName>
        <fullName evidence="3">Uncharacterized protein</fullName>
    </submittedName>
</protein>
<keyword evidence="2" id="KW-0472">Membrane</keyword>
<keyword evidence="4" id="KW-1185">Reference proteome</keyword>
<feature type="transmembrane region" description="Helical" evidence="2">
    <location>
        <begin position="20"/>
        <end position="44"/>
    </location>
</feature>
<dbReference type="EMBL" id="JACIDW010000034">
    <property type="protein sequence ID" value="MBB3967172.1"/>
    <property type="molecule type" value="Genomic_DNA"/>
</dbReference>
<dbReference type="RefSeq" id="WP_183902595.1">
    <property type="nucleotide sequence ID" value="NZ_JACIDW010000034.1"/>
</dbReference>
<dbReference type="AlphaFoldDB" id="A0A7W6CU19"/>
<evidence type="ECO:0000256" key="2">
    <source>
        <dbReference type="SAM" id="Phobius"/>
    </source>
</evidence>
<dbReference type="Proteomes" id="UP000582090">
    <property type="component" value="Unassembled WGS sequence"/>
</dbReference>
<name>A0A7W6CU19_9HYPH</name>
<keyword evidence="2" id="KW-0812">Transmembrane</keyword>
<proteinExistence type="predicted"/>
<reference evidence="3 4" key="1">
    <citation type="submission" date="2020-08" db="EMBL/GenBank/DDBJ databases">
        <title>Genomic Encyclopedia of Type Strains, Phase IV (KMG-IV): sequencing the most valuable type-strain genomes for metagenomic binning, comparative biology and taxonomic classification.</title>
        <authorList>
            <person name="Goeker M."/>
        </authorList>
    </citation>
    <scope>NUCLEOTIDE SEQUENCE [LARGE SCALE GENOMIC DNA]</scope>
    <source>
        <strain evidence="3 4">DSM 26575</strain>
    </source>
</reference>
<accession>A0A7W6CU19</accession>
<evidence type="ECO:0000313" key="4">
    <source>
        <dbReference type="Proteomes" id="UP000582090"/>
    </source>
</evidence>
<comment type="caution">
    <text evidence="3">The sequence shown here is derived from an EMBL/GenBank/DDBJ whole genome shotgun (WGS) entry which is preliminary data.</text>
</comment>
<feature type="compositionally biased region" description="Low complexity" evidence="1">
    <location>
        <begin position="271"/>
        <end position="283"/>
    </location>
</feature>